<feature type="transmembrane region" description="Helical" evidence="2">
    <location>
        <begin position="1317"/>
        <end position="1336"/>
    </location>
</feature>
<dbReference type="InterPro" id="IPR009030">
    <property type="entry name" value="Growth_fac_rcpt_cys_sf"/>
</dbReference>
<feature type="transmembrane region" description="Helical" evidence="2">
    <location>
        <begin position="1124"/>
        <end position="1141"/>
    </location>
</feature>
<dbReference type="SUPFAM" id="SSF52200">
    <property type="entry name" value="Toll/Interleukin receptor TIR domain"/>
    <property type="match status" value="1"/>
</dbReference>
<feature type="region of interest" description="Disordered" evidence="1">
    <location>
        <begin position="1721"/>
        <end position="1741"/>
    </location>
</feature>
<gene>
    <name evidence="3" type="ORF">PGLA2088_LOCUS43306</name>
</gene>
<dbReference type="PANTHER" id="PTHR47628">
    <property type="match status" value="1"/>
</dbReference>
<protein>
    <submittedName>
        <fullName evidence="3">Uncharacterized protein</fullName>
    </submittedName>
</protein>
<dbReference type="Pfam" id="PF13433">
    <property type="entry name" value="Peripla_BP_5"/>
    <property type="match status" value="2"/>
</dbReference>
<feature type="transmembrane region" description="Helical" evidence="2">
    <location>
        <begin position="1093"/>
        <end position="1112"/>
    </location>
</feature>
<organism evidence="3 4">
    <name type="scientific">Polarella glacialis</name>
    <name type="common">Dinoflagellate</name>
    <dbReference type="NCBI Taxonomy" id="89957"/>
    <lineage>
        <taxon>Eukaryota</taxon>
        <taxon>Sar</taxon>
        <taxon>Alveolata</taxon>
        <taxon>Dinophyceae</taxon>
        <taxon>Suessiales</taxon>
        <taxon>Suessiaceae</taxon>
        <taxon>Polarella</taxon>
    </lineage>
</organism>
<feature type="transmembrane region" description="Helical" evidence="2">
    <location>
        <begin position="1348"/>
        <end position="1369"/>
    </location>
</feature>
<feature type="transmembrane region" description="Helical" evidence="2">
    <location>
        <begin position="1153"/>
        <end position="1176"/>
    </location>
</feature>
<name>A0A813LEJ3_POLGL</name>
<dbReference type="CDD" id="cd06355">
    <property type="entry name" value="PBP1_FmdD-like"/>
    <property type="match status" value="1"/>
</dbReference>
<reference evidence="3" key="1">
    <citation type="submission" date="2021-02" db="EMBL/GenBank/DDBJ databases">
        <authorList>
            <person name="Dougan E. K."/>
            <person name="Rhodes N."/>
            <person name="Thang M."/>
            <person name="Chan C."/>
        </authorList>
    </citation>
    <scope>NUCLEOTIDE SEQUENCE</scope>
</reference>
<feature type="transmembrane region" description="Helical" evidence="2">
    <location>
        <begin position="1259"/>
        <end position="1280"/>
    </location>
</feature>
<dbReference type="Proteomes" id="UP000626109">
    <property type="component" value="Unassembled WGS sequence"/>
</dbReference>
<dbReference type="InterPro" id="IPR035897">
    <property type="entry name" value="Toll_tir_struct_dom_sf"/>
</dbReference>
<sequence length="1762" mass="189120">MNWTYMGEVKVGILHSLTGTMAISEQTVVNAELMAIEEINAAGGLLGQRVVPVIADGESNWDKFAEKAEEFTSASSSKYVKAVFGCWTSASRKAVLPVFEKNNHMLFYPVQYEGQECSKNIFYTGAAPNQQAEPAVDWLLRLKSDKFFLVGSDYVYPRTANAIVRGQLAALGGTVAGEMYLALGEKGNGTVGAIVEEIQRTLPNGGAIINTLNGDSNVQFFHMFYDAGLRPDKYPIMSFSITETEISVIGVNYLVGHYAAWNYFQSTKDAPYNPGGFDPTPSQEFVANYRALYGQSSLVNDPMEAAYIAVHLWAQGVSLAGTFDLEAVRSAVVGQAFPAPEGEVTMQANHHLSKFVRIGQTTTTGDFKIVYESTRAVFPEPWNTWVSSSRGHACDWRDPVNLGGFYQMDAVEVALVHALTGPRASLEKQHLEAEIAAIKTLNRNGGVKGKTILFTVVDGASNDATVLSAMVRLAMDENGSVAIFGRSPSDQAYSAAVAGTRSGVGGPPLVFSPQRSFGGECAEQVVHMGSLLNQQLWPALQYFSQRARAAGQTNLQLFIVASDSVPSKSTDALKVHIGSLGDQVAGTARPSSAAAAVLVAAEVQAAMPAGGVVVNLLEDLDSSKALVQAMRDRQMPAGAFPVLFTGISETDINIFGSLLENQFVSLVYFAGIGTQDNSLFLSTMQEWYGIDFTVTDHMAAAYEAVMFWAKASEKAKTFSSRAVQEQLWASAFQSPAGSVQLRGSNYLAMPSRIGTLNARGTGFRVIADTAALSEPDPFWLEPGNSTATECDFMVWLRLLCSSGQGLVDGKGTSLLSRTGAVGCSFCPAGRYSAELAPGPGSADQTTRVCTACPAGKFGPEPGVDVAGCKPCSAGSSAPQSGAKECQLCLPGGFAGAGQATCDSCASVLRGSDSSRGSASRAECSCPAETYQLLNDCVVCPEGMFCLGASERPRQKAGYWASEETSTSSYSVVLCRNKLECPDGTATEPIEHCAEGRVNVACNNCKSEWSKAKDGRCEECGDTSALAFVGPAVAAVVFAFGVTILVRNDVTKQDLTMLTVLMIGGQLVSAVQALGAIRSLSIKWVQPVKTVMDLLVVIISFDFEILNVSCFLGSDNPVTRFAVRLLVYPFIAASFMVAFFASKLTSRPSSLDSVFNINGILLATLFITLTFTVLLPFQCMRNPNGSAGLVSEPGVMCGNSDIHTALVILGVIGILVYPVAILGWALWVTLMYPSRMASGQGLQLVRRYRFLFSRFKPSSYYYGFVNLFRGFLVALTPIALIEAPAVQIIVLGAVFMMSATVQAWTRPWRTDAANISDILINLALVTILLGVAPLLEVDQSEKEGILGGLVTAVMFFGLATVFGIVGYTLAQRFLKSKGYDVFLCHHKGAAAVLCRFIKMTLTRHSRGNVFLDSDQLEDLDLIFDAVKCQTKHLVVVLTPQLLTRMWCAGEIVSAHRNSVPIVPLICPGYEHPDQSQIEDMPSVWSEKQKGTLANFGITMEMVKDAYIYLTLLPALPISRFGSVQEQESSIVELSNLCKMSKKSMVSIVKNSKRPRILITGCVADAEAMSTCMVTKVLMQQQMQVDTAVVLSSEEMAQAGRHANYFVVILSKGMLRDPAFANMLLTAGRLQRRLEIVTINADSGFEFPGVEFYSELAADGLGSPGLGTEVGGDLVKEYQSLLSVLALPLSPQGSQGLLDMQVSEVIRRFRLYATRESGFAADEAADAASTKPEPPASLASVGSKAEPCDELVSRVGWLPIAASI</sequence>
<evidence type="ECO:0000256" key="1">
    <source>
        <dbReference type="SAM" id="MobiDB-lite"/>
    </source>
</evidence>
<feature type="transmembrane region" description="Helical" evidence="2">
    <location>
        <begin position="1205"/>
        <end position="1226"/>
    </location>
</feature>
<keyword evidence="2" id="KW-0472">Membrane</keyword>
<keyword evidence="2" id="KW-0812">Transmembrane</keyword>
<evidence type="ECO:0000256" key="2">
    <source>
        <dbReference type="SAM" id="Phobius"/>
    </source>
</evidence>
<dbReference type="InterPro" id="IPR028082">
    <property type="entry name" value="Peripla_BP_I"/>
</dbReference>
<evidence type="ECO:0000313" key="4">
    <source>
        <dbReference type="Proteomes" id="UP000626109"/>
    </source>
</evidence>
<accession>A0A813LEJ3</accession>
<dbReference type="Gene3D" id="2.10.50.10">
    <property type="entry name" value="Tumor Necrosis Factor Receptor, subunit A, domain 2"/>
    <property type="match status" value="1"/>
</dbReference>
<comment type="caution">
    <text evidence="3">The sequence shown here is derived from an EMBL/GenBank/DDBJ whole genome shotgun (WGS) entry which is preliminary data.</text>
</comment>
<proteinExistence type="predicted"/>
<dbReference type="PANTHER" id="PTHR47628:SF1">
    <property type="entry name" value="ALIPHATIC AMIDASE EXPRESSION-REGULATING PROTEIN"/>
    <property type="match status" value="1"/>
</dbReference>
<dbReference type="EMBL" id="CAJNNW010034726">
    <property type="protein sequence ID" value="CAE8723699.1"/>
    <property type="molecule type" value="Genomic_DNA"/>
</dbReference>
<dbReference type="InterPro" id="IPR017777">
    <property type="entry name" value="ABC_urea-bd_UrtA"/>
</dbReference>
<dbReference type="SUPFAM" id="SSF57184">
    <property type="entry name" value="Growth factor receptor domain"/>
    <property type="match status" value="1"/>
</dbReference>
<dbReference type="Gene3D" id="3.40.50.2300">
    <property type="match status" value="4"/>
</dbReference>
<dbReference type="SMART" id="SM01411">
    <property type="entry name" value="Ephrin_rec_like"/>
    <property type="match status" value="2"/>
</dbReference>
<feature type="transmembrane region" description="Helical" evidence="2">
    <location>
        <begin position="1057"/>
        <end position="1081"/>
    </location>
</feature>
<dbReference type="Gene3D" id="3.40.50.10140">
    <property type="entry name" value="Toll/interleukin-1 receptor homology (TIR) domain"/>
    <property type="match status" value="1"/>
</dbReference>
<feature type="transmembrane region" description="Helical" evidence="2">
    <location>
        <begin position="1287"/>
        <end position="1305"/>
    </location>
</feature>
<feature type="transmembrane region" description="Helical" evidence="2">
    <location>
        <begin position="1024"/>
        <end position="1045"/>
    </location>
</feature>
<evidence type="ECO:0000313" key="3">
    <source>
        <dbReference type="EMBL" id="CAE8723699.1"/>
    </source>
</evidence>
<keyword evidence="2" id="KW-1133">Transmembrane helix</keyword>
<dbReference type="SUPFAM" id="SSF53822">
    <property type="entry name" value="Periplasmic binding protein-like I"/>
    <property type="match status" value="2"/>
</dbReference>